<sequence length="76" mass="8186">MARLPRVSGKDTVRALERAGFELVRVRGSHHMMRRPGQAGSKVIVPVHGSRTIAPGTLRDVLDKAGLSVDAFVALL</sequence>
<proteinExistence type="inferred from homology"/>
<evidence type="ECO:0000256" key="5">
    <source>
        <dbReference type="ARBA" id="ARBA00022801"/>
    </source>
</evidence>
<evidence type="ECO:0000313" key="8">
    <source>
        <dbReference type="EMBL" id="QBK31181.1"/>
    </source>
</evidence>
<protein>
    <submittedName>
        <fullName evidence="8">Addiction module toxin, HicA family</fullName>
    </submittedName>
</protein>
<evidence type="ECO:0000256" key="6">
    <source>
        <dbReference type="ARBA" id="ARBA00022884"/>
    </source>
</evidence>
<dbReference type="GO" id="GO:0003729">
    <property type="term" value="F:mRNA binding"/>
    <property type="evidence" value="ECO:0007669"/>
    <property type="project" value="InterPro"/>
</dbReference>
<dbReference type="GO" id="GO:0004519">
    <property type="term" value="F:endonuclease activity"/>
    <property type="evidence" value="ECO:0007669"/>
    <property type="project" value="UniProtKB-KW"/>
</dbReference>
<dbReference type="GO" id="GO:0016787">
    <property type="term" value="F:hydrolase activity"/>
    <property type="evidence" value="ECO:0007669"/>
    <property type="project" value="UniProtKB-KW"/>
</dbReference>
<dbReference type="RefSeq" id="WP_131616856.1">
    <property type="nucleotide sequence ID" value="NZ_CP036532.1"/>
</dbReference>
<keyword evidence="9" id="KW-1185">Reference proteome</keyword>
<dbReference type="KEGG" id="rpod:E0E05_11580"/>
<dbReference type="PANTHER" id="PTHR34873">
    <property type="entry name" value="SSR1766 PROTEIN"/>
    <property type="match status" value="1"/>
</dbReference>
<dbReference type="InterPro" id="IPR038570">
    <property type="entry name" value="HicA_sf"/>
</dbReference>
<dbReference type="Gene3D" id="3.30.920.30">
    <property type="entry name" value="Hypothetical protein"/>
    <property type="match status" value="1"/>
</dbReference>
<comment type="similarity">
    <text evidence="1">Belongs to the HicA mRNA interferase family.</text>
</comment>
<dbReference type="GeneID" id="90767940"/>
<evidence type="ECO:0000256" key="1">
    <source>
        <dbReference type="ARBA" id="ARBA00006620"/>
    </source>
</evidence>
<evidence type="ECO:0000313" key="9">
    <source>
        <dbReference type="Proteomes" id="UP000293719"/>
    </source>
</evidence>
<evidence type="ECO:0000256" key="4">
    <source>
        <dbReference type="ARBA" id="ARBA00022759"/>
    </source>
</evidence>
<dbReference type="PANTHER" id="PTHR34873:SF3">
    <property type="entry name" value="ADDICTION MODULE TOXIN, HICA FAMILY"/>
    <property type="match status" value="1"/>
</dbReference>
<evidence type="ECO:0000256" key="7">
    <source>
        <dbReference type="ARBA" id="ARBA00023016"/>
    </source>
</evidence>
<reference evidence="8 9" key="1">
    <citation type="journal article" date="2017" name="Int. J. Syst. Evol. Microbiol.">
        <title>Roseitalea porphyridii gen. nov., sp. nov., isolated from a red alga, and reclassification of Hoeflea suaedae Chung et al. 2013 as Pseudohoeflea suaedae gen. nov., comb. nov.</title>
        <authorList>
            <person name="Hyeon J.W."/>
            <person name="Jeong S.E."/>
            <person name="Baek K."/>
            <person name="Jeon C.O."/>
        </authorList>
    </citation>
    <scope>NUCLEOTIDE SEQUENCE [LARGE SCALE GENOMIC DNA]</scope>
    <source>
        <strain evidence="8 9">MA7-20</strain>
    </source>
</reference>
<keyword evidence="4" id="KW-0255">Endonuclease</keyword>
<keyword evidence="3" id="KW-0540">Nuclease</keyword>
<name>A0A4P6V1F3_9HYPH</name>
<dbReference type="OrthoDB" id="9811409at2"/>
<organism evidence="8 9">
    <name type="scientific">Roseitalea porphyridii</name>
    <dbReference type="NCBI Taxonomy" id="1852022"/>
    <lineage>
        <taxon>Bacteria</taxon>
        <taxon>Pseudomonadati</taxon>
        <taxon>Pseudomonadota</taxon>
        <taxon>Alphaproteobacteria</taxon>
        <taxon>Hyphomicrobiales</taxon>
        <taxon>Ahrensiaceae</taxon>
        <taxon>Roseitalea</taxon>
    </lineage>
</organism>
<dbReference type="Pfam" id="PF07927">
    <property type="entry name" value="HicA_toxin"/>
    <property type="match status" value="1"/>
</dbReference>
<dbReference type="SUPFAM" id="SSF54786">
    <property type="entry name" value="YcfA/nrd intein domain"/>
    <property type="match status" value="1"/>
</dbReference>
<keyword evidence="2" id="KW-1277">Toxin-antitoxin system</keyword>
<dbReference type="InterPro" id="IPR012933">
    <property type="entry name" value="HicA_mRNA_interferase"/>
</dbReference>
<dbReference type="Proteomes" id="UP000293719">
    <property type="component" value="Chromosome"/>
</dbReference>
<gene>
    <name evidence="8" type="ORF">E0E05_11580</name>
</gene>
<accession>A0A4P6V1F3</accession>
<keyword evidence="6" id="KW-0694">RNA-binding</keyword>
<dbReference type="EMBL" id="CP036532">
    <property type="protein sequence ID" value="QBK31181.1"/>
    <property type="molecule type" value="Genomic_DNA"/>
</dbReference>
<keyword evidence="5" id="KW-0378">Hydrolase</keyword>
<evidence type="ECO:0000256" key="2">
    <source>
        <dbReference type="ARBA" id="ARBA00022649"/>
    </source>
</evidence>
<keyword evidence="7" id="KW-0346">Stress response</keyword>
<dbReference type="AlphaFoldDB" id="A0A4P6V1F3"/>
<evidence type="ECO:0000256" key="3">
    <source>
        <dbReference type="ARBA" id="ARBA00022722"/>
    </source>
</evidence>